<accession>K2GAM0</accession>
<dbReference type="EMBL" id="AMFJ01000537">
    <property type="protein sequence ID" value="EKE27154.1"/>
    <property type="molecule type" value="Genomic_DNA"/>
</dbReference>
<reference evidence="1" key="1">
    <citation type="journal article" date="2012" name="Science">
        <title>Fermentation, hydrogen, and sulfur metabolism in multiple uncultivated bacterial phyla.</title>
        <authorList>
            <person name="Wrighton K.C."/>
            <person name="Thomas B.C."/>
            <person name="Sharon I."/>
            <person name="Miller C.S."/>
            <person name="Castelle C.J."/>
            <person name="VerBerkmoes N.C."/>
            <person name="Wilkins M.J."/>
            <person name="Hettich R.L."/>
            <person name="Lipton M.S."/>
            <person name="Williams K.H."/>
            <person name="Long P.E."/>
            <person name="Banfield J.F."/>
        </authorList>
    </citation>
    <scope>NUCLEOTIDE SEQUENCE [LARGE SCALE GENOMIC DNA]</scope>
</reference>
<dbReference type="AlphaFoldDB" id="K2GAM0"/>
<evidence type="ECO:0000313" key="1">
    <source>
        <dbReference type="EMBL" id="EKE27154.1"/>
    </source>
</evidence>
<organism evidence="1">
    <name type="scientific">uncultured bacterium</name>
    <name type="common">gcode 4</name>
    <dbReference type="NCBI Taxonomy" id="1234023"/>
    <lineage>
        <taxon>Bacteria</taxon>
        <taxon>environmental samples</taxon>
    </lineage>
</organism>
<sequence length="53" mass="6050">MTDSPFISSLISFGFNDSNLSGKIVDFSTTLFLIFKRYSFLSRPILSRILIWG</sequence>
<name>K2GAM0_9BACT</name>
<protein>
    <submittedName>
        <fullName evidence="1">Uncharacterized protein</fullName>
    </submittedName>
</protein>
<gene>
    <name evidence="1" type="ORF">ACD_4C00021G0001</name>
</gene>
<feature type="non-terminal residue" evidence="1">
    <location>
        <position position="53"/>
    </location>
</feature>
<proteinExistence type="predicted"/>
<comment type="caution">
    <text evidence="1">The sequence shown here is derived from an EMBL/GenBank/DDBJ whole genome shotgun (WGS) entry which is preliminary data.</text>
</comment>